<keyword evidence="2" id="KW-0547">Nucleotide-binding</keyword>
<gene>
    <name evidence="6" type="ORF">D0433_05720</name>
</gene>
<dbReference type="EMBL" id="PHFL01000039">
    <property type="protein sequence ID" value="RFM24482.1"/>
    <property type="molecule type" value="Genomic_DNA"/>
</dbReference>
<evidence type="ECO:0000256" key="5">
    <source>
        <dbReference type="ARBA" id="ARBA00023146"/>
    </source>
</evidence>
<dbReference type="Pfam" id="PF00579">
    <property type="entry name" value="tRNA-synt_1b"/>
    <property type="match status" value="1"/>
</dbReference>
<evidence type="ECO:0000256" key="3">
    <source>
        <dbReference type="ARBA" id="ARBA00022840"/>
    </source>
</evidence>
<keyword evidence="1" id="KW-0436">Ligase</keyword>
<protein>
    <recommendedName>
        <fullName evidence="8">Tyrosine--tRNA ligase</fullName>
    </recommendedName>
</protein>
<dbReference type="GO" id="GO:0006418">
    <property type="term" value="P:tRNA aminoacylation for protein translation"/>
    <property type="evidence" value="ECO:0007669"/>
    <property type="project" value="InterPro"/>
</dbReference>
<dbReference type="Gene3D" id="3.40.50.620">
    <property type="entry name" value="HUPs"/>
    <property type="match status" value="1"/>
</dbReference>
<dbReference type="InterPro" id="IPR002305">
    <property type="entry name" value="aa-tRNA-synth_Ic"/>
</dbReference>
<proteinExistence type="predicted"/>
<dbReference type="Proteomes" id="UP000266389">
    <property type="component" value="Unassembled WGS sequence"/>
</dbReference>
<dbReference type="GO" id="GO:0005524">
    <property type="term" value="F:ATP binding"/>
    <property type="evidence" value="ECO:0007669"/>
    <property type="project" value="UniProtKB-KW"/>
</dbReference>
<evidence type="ECO:0000313" key="7">
    <source>
        <dbReference type="Proteomes" id="UP000266389"/>
    </source>
</evidence>
<name>A0A395M1A5_9BACT</name>
<reference evidence="6 7" key="1">
    <citation type="journal article" date="2011" name="ISME J.">
        <title>Community ecology of hot spring cyanobacterial mats: predominant populations and their functional potential.</title>
        <authorList>
            <person name="Klatt C.G."/>
            <person name="Wood J.M."/>
            <person name="Rusch D.B."/>
            <person name="Bateson M.M."/>
            <person name="Hamamura N."/>
            <person name="Heidelberg J.F."/>
            <person name="Grossman A.R."/>
            <person name="Bhaya D."/>
            <person name="Cohan F.M."/>
            <person name="Kuhl M."/>
            <person name="Bryant D.A."/>
            <person name="Ward D.M."/>
        </authorList>
    </citation>
    <scope>NUCLEOTIDE SEQUENCE [LARGE SCALE GENOMIC DNA]</scope>
    <source>
        <strain evidence="6">OS</strain>
    </source>
</reference>
<dbReference type="AlphaFoldDB" id="A0A395M1A5"/>
<sequence length="91" mass="10152">NYFYPLAQAMDSVELKNDVELGGTDQKFNCWSGAIYSANMASLMHKSVSHCRFLKALMACKKCQNRSITTSASTIRRVRCISACSKCQMNS</sequence>
<evidence type="ECO:0000313" key="6">
    <source>
        <dbReference type="EMBL" id="RFM24482.1"/>
    </source>
</evidence>
<dbReference type="GO" id="GO:0004812">
    <property type="term" value="F:aminoacyl-tRNA ligase activity"/>
    <property type="evidence" value="ECO:0007669"/>
    <property type="project" value="UniProtKB-KW"/>
</dbReference>
<keyword evidence="4" id="KW-0648">Protein biosynthesis</keyword>
<evidence type="ECO:0000256" key="4">
    <source>
        <dbReference type="ARBA" id="ARBA00022917"/>
    </source>
</evidence>
<dbReference type="InterPro" id="IPR014729">
    <property type="entry name" value="Rossmann-like_a/b/a_fold"/>
</dbReference>
<organism evidence="6 7">
    <name type="scientific">Candidatus Thermochlorobacter aerophilus</name>
    <dbReference type="NCBI Taxonomy" id="1868324"/>
    <lineage>
        <taxon>Bacteria</taxon>
        <taxon>Pseudomonadati</taxon>
        <taxon>Chlorobiota</taxon>
        <taxon>Chlorobiia</taxon>
        <taxon>Chlorobiales</taxon>
        <taxon>Candidatus Thermochlorobacteriaceae</taxon>
        <taxon>Candidatus Thermochlorobacter</taxon>
    </lineage>
</organism>
<accession>A0A395M1A5</accession>
<keyword evidence="5" id="KW-0030">Aminoacyl-tRNA synthetase</keyword>
<keyword evidence="3" id="KW-0067">ATP-binding</keyword>
<evidence type="ECO:0008006" key="8">
    <source>
        <dbReference type="Google" id="ProtNLM"/>
    </source>
</evidence>
<feature type="non-terminal residue" evidence="6">
    <location>
        <position position="1"/>
    </location>
</feature>
<comment type="caution">
    <text evidence="6">The sequence shown here is derived from an EMBL/GenBank/DDBJ whole genome shotgun (WGS) entry which is preliminary data.</text>
</comment>
<evidence type="ECO:0000256" key="1">
    <source>
        <dbReference type="ARBA" id="ARBA00022598"/>
    </source>
</evidence>
<dbReference type="SUPFAM" id="SSF52374">
    <property type="entry name" value="Nucleotidylyl transferase"/>
    <property type="match status" value="1"/>
</dbReference>
<evidence type="ECO:0000256" key="2">
    <source>
        <dbReference type="ARBA" id="ARBA00022741"/>
    </source>
</evidence>